<dbReference type="PANTHER" id="PTHR30327">
    <property type="entry name" value="UNCHARACTERIZED PROTEIN YQGE"/>
    <property type="match status" value="1"/>
</dbReference>
<dbReference type="PANTHER" id="PTHR30327:SF1">
    <property type="entry name" value="UPF0301 PROTEIN YQGE"/>
    <property type="match status" value="1"/>
</dbReference>
<dbReference type="Gene3D" id="3.40.1740.10">
    <property type="entry name" value="VC0467-like"/>
    <property type="match status" value="1"/>
</dbReference>
<name>A0A443K0Z0_9RHOB</name>
<dbReference type="SUPFAM" id="SSF143456">
    <property type="entry name" value="VC0467-like"/>
    <property type="match status" value="1"/>
</dbReference>
<sequence>MDMTGKLLIAMPGMEDPRFEHAVVAICAHSPEGAMGLIVNKPLPKPAMSDLLGQLGIAVPTSDLRGGEPILFGGPVETGRGFVLHSRDWPRGADQAGAIMEVSPDMAMTATRDILEAMASGHGPERALLALGYAGWGPGQLEAEIMSNGWLVADGDAELALGADHATKWMRALGAMGIDPRTLSASAGRA</sequence>
<evidence type="ECO:0000256" key="1">
    <source>
        <dbReference type="ARBA" id="ARBA00009600"/>
    </source>
</evidence>
<organism evidence="3 4">
    <name type="scientific">Paenirhodobacter populi</name>
    <dbReference type="NCBI Taxonomy" id="2306993"/>
    <lineage>
        <taxon>Bacteria</taxon>
        <taxon>Pseudomonadati</taxon>
        <taxon>Pseudomonadota</taxon>
        <taxon>Alphaproteobacteria</taxon>
        <taxon>Rhodobacterales</taxon>
        <taxon>Rhodobacter group</taxon>
        <taxon>Paenirhodobacter</taxon>
    </lineage>
</organism>
<dbReference type="RefSeq" id="WP_128233956.1">
    <property type="nucleotide sequence ID" value="NZ_SAUY01000045.1"/>
</dbReference>
<dbReference type="AlphaFoldDB" id="A0A443K0Z0"/>
<comment type="caution">
    <text evidence="3">The sequence shown here is derived from an EMBL/GenBank/DDBJ whole genome shotgun (WGS) entry which is preliminary data.</text>
</comment>
<comment type="similarity">
    <text evidence="1 2">Belongs to the UPF0301 (AlgH) family.</text>
</comment>
<accession>A0A443K0Z0</accession>
<reference evidence="3 4" key="2">
    <citation type="submission" date="2019-01" db="EMBL/GenBank/DDBJ databases">
        <authorList>
            <person name="Li Y."/>
        </authorList>
    </citation>
    <scope>NUCLEOTIDE SEQUENCE [LARGE SCALE GENOMIC DNA]</scope>
    <source>
        <strain evidence="3 4">07D10-4-3</strain>
    </source>
</reference>
<gene>
    <name evidence="3" type="ORF">D2T29_20590</name>
</gene>
<evidence type="ECO:0000313" key="4">
    <source>
        <dbReference type="Proteomes" id="UP000284451"/>
    </source>
</evidence>
<dbReference type="EMBL" id="SAUY01000045">
    <property type="protein sequence ID" value="RWR26432.1"/>
    <property type="molecule type" value="Genomic_DNA"/>
</dbReference>
<dbReference type="InterPro" id="IPR003774">
    <property type="entry name" value="AlgH-like"/>
</dbReference>
<dbReference type="Pfam" id="PF02622">
    <property type="entry name" value="DUF179"/>
    <property type="match status" value="1"/>
</dbReference>
<evidence type="ECO:0000313" key="3">
    <source>
        <dbReference type="EMBL" id="RWR26432.1"/>
    </source>
</evidence>
<dbReference type="Proteomes" id="UP000284451">
    <property type="component" value="Unassembled WGS sequence"/>
</dbReference>
<dbReference type="GO" id="GO:0005829">
    <property type="term" value="C:cytosol"/>
    <property type="evidence" value="ECO:0007669"/>
    <property type="project" value="TreeGrafter"/>
</dbReference>
<dbReference type="HAMAP" id="MF_00758">
    <property type="entry name" value="UPF0301"/>
    <property type="match status" value="1"/>
</dbReference>
<protein>
    <recommendedName>
        <fullName evidence="2">UPF0301 protein D2T29_20590</fullName>
    </recommendedName>
</protein>
<proteinExistence type="inferred from homology"/>
<reference evidence="3 4" key="1">
    <citation type="submission" date="2019-01" db="EMBL/GenBank/DDBJ databases">
        <title>Sinorhodobacter populi sp. nov. isolated from the symptomatic bark tissue of Populus euramericana canker.</title>
        <authorList>
            <person name="Xu G."/>
        </authorList>
    </citation>
    <scope>NUCLEOTIDE SEQUENCE [LARGE SCALE GENOMIC DNA]</scope>
    <source>
        <strain evidence="3 4">07D10-4-3</strain>
    </source>
</reference>
<evidence type="ECO:0000256" key="2">
    <source>
        <dbReference type="HAMAP-Rule" id="MF_00758"/>
    </source>
</evidence>